<dbReference type="AlphaFoldDB" id="A0A7G9SJR9"/>
<reference evidence="1 2" key="1">
    <citation type="submission" date="2020-08" db="EMBL/GenBank/DDBJ databases">
        <title>Genome sequence of Sphingomonas lutea KCTC 23642T.</title>
        <authorList>
            <person name="Hyun D.-W."/>
            <person name="Bae J.-W."/>
        </authorList>
    </citation>
    <scope>NUCLEOTIDE SEQUENCE [LARGE SCALE GENOMIC DNA]</scope>
    <source>
        <strain evidence="1 2">KCTC 23642</strain>
    </source>
</reference>
<proteinExistence type="predicted"/>
<dbReference type="Proteomes" id="UP000515971">
    <property type="component" value="Chromosome"/>
</dbReference>
<keyword evidence="2" id="KW-1185">Reference proteome</keyword>
<sequence>MAWMIGRAEAMADPDGARRKVLAKLHGLTEVDDPESLVVPILIDAMLLVESYRGARHQVTFLPELTRNVDALLRELDIIEKTKAWASE</sequence>
<dbReference type="KEGG" id="slut:H9L13_04170"/>
<name>A0A7G9SJR9_9SPHN</name>
<organism evidence="1 2">
    <name type="scientific">Sphingomonas lutea</name>
    <dbReference type="NCBI Taxonomy" id="1045317"/>
    <lineage>
        <taxon>Bacteria</taxon>
        <taxon>Pseudomonadati</taxon>
        <taxon>Pseudomonadota</taxon>
        <taxon>Alphaproteobacteria</taxon>
        <taxon>Sphingomonadales</taxon>
        <taxon>Sphingomonadaceae</taxon>
        <taxon>Sphingomonas</taxon>
    </lineage>
</organism>
<dbReference type="EMBL" id="CP060718">
    <property type="protein sequence ID" value="QNN68094.1"/>
    <property type="molecule type" value="Genomic_DNA"/>
</dbReference>
<accession>A0A7G9SJR9</accession>
<evidence type="ECO:0000313" key="2">
    <source>
        <dbReference type="Proteomes" id="UP000515971"/>
    </source>
</evidence>
<gene>
    <name evidence="1" type="ORF">H9L13_04170</name>
</gene>
<evidence type="ECO:0000313" key="1">
    <source>
        <dbReference type="EMBL" id="QNN68094.1"/>
    </source>
</evidence>
<protein>
    <submittedName>
        <fullName evidence="1">Uncharacterized protein</fullName>
    </submittedName>
</protein>
<dbReference type="RefSeq" id="WP_187539286.1">
    <property type="nucleotide sequence ID" value="NZ_BAABJT010000001.1"/>
</dbReference>